<organism evidence="4 5">
    <name type="scientific">Candolleomyces eurysporus</name>
    <dbReference type="NCBI Taxonomy" id="2828524"/>
    <lineage>
        <taxon>Eukaryota</taxon>
        <taxon>Fungi</taxon>
        <taxon>Dikarya</taxon>
        <taxon>Basidiomycota</taxon>
        <taxon>Agaricomycotina</taxon>
        <taxon>Agaricomycetes</taxon>
        <taxon>Agaricomycetidae</taxon>
        <taxon>Agaricales</taxon>
        <taxon>Agaricineae</taxon>
        <taxon>Psathyrellaceae</taxon>
        <taxon>Candolleomyces</taxon>
    </lineage>
</organism>
<feature type="non-terminal residue" evidence="4">
    <location>
        <position position="216"/>
    </location>
</feature>
<dbReference type="AlphaFoldDB" id="A0A9W8JU49"/>
<gene>
    <name evidence="4" type="ORF">H1R20_g154</name>
</gene>
<keyword evidence="3" id="KW-1133">Transmembrane helix</keyword>
<dbReference type="EMBL" id="JANBPK010000009">
    <property type="protein sequence ID" value="KAJ2936933.1"/>
    <property type="molecule type" value="Genomic_DNA"/>
</dbReference>
<accession>A0A9W8JU49</accession>
<evidence type="ECO:0000256" key="2">
    <source>
        <dbReference type="SAM" id="MobiDB-lite"/>
    </source>
</evidence>
<reference evidence="4" key="1">
    <citation type="submission" date="2022-06" db="EMBL/GenBank/DDBJ databases">
        <title>Genome Sequence of Candolleomyces eurysporus.</title>
        <authorList>
            <person name="Buettner E."/>
        </authorList>
    </citation>
    <scope>NUCLEOTIDE SEQUENCE</scope>
    <source>
        <strain evidence="4">VTCC 930004</strain>
    </source>
</reference>
<evidence type="ECO:0000256" key="1">
    <source>
        <dbReference type="SAM" id="Coils"/>
    </source>
</evidence>
<feature type="transmembrane region" description="Helical" evidence="3">
    <location>
        <begin position="185"/>
        <end position="207"/>
    </location>
</feature>
<evidence type="ECO:0000256" key="3">
    <source>
        <dbReference type="SAM" id="Phobius"/>
    </source>
</evidence>
<comment type="caution">
    <text evidence="4">The sequence shown here is derived from an EMBL/GenBank/DDBJ whole genome shotgun (WGS) entry which is preliminary data.</text>
</comment>
<dbReference type="Proteomes" id="UP001140091">
    <property type="component" value="Unassembled WGS sequence"/>
</dbReference>
<keyword evidence="3" id="KW-0812">Transmembrane</keyword>
<feature type="coiled-coil region" evidence="1">
    <location>
        <begin position="121"/>
        <end position="166"/>
    </location>
</feature>
<sequence length="216" mass="24955">MPEPAIEVSQLGKSLLSPPLLVSVINSHLSAPVVTTPRNSYMANPSPLRNEHNSAPSEASLDTLQEPTLAPAPVKKQATVSTAVKRVVRFAEDDDDEDDVVPLHLLRARKKREEKAKFLRMEQQKRMKESFEEQKREQAEALERERKRLAAQKEREERDKRIYAEQVAASRLRTVSSFPYLPLRLFFLAWPAFIAWLYSLPIIQWWLTTFQHRLAE</sequence>
<dbReference type="OrthoDB" id="3268641at2759"/>
<evidence type="ECO:0000313" key="4">
    <source>
        <dbReference type="EMBL" id="KAJ2936933.1"/>
    </source>
</evidence>
<keyword evidence="3" id="KW-0472">Membrane</keyword>
<protein>
    <submittedName>
        <fullName evidence="4">Uncharacterized protein</fullName>
    </submittedName>
</protein>
<feature type="region of interest" description="Disordered" evidence="2">
    <location>
        <begin position="37"/>
        <end position="60"/>
    </location>
</feature>
<evidence type="ECO:0000313" key="5">
    <source>
        <dbReference type="Proteomes" id="UP001140091"/>
    </source>
</evidence>
<name>A0A9W8JU49_9AGAR</name>
<keyword evidence="5" id="KW-1185">Reference proteome</keyword>
<keyword evidence="1" id="KW-0175">Coiled coil</keyword>
<proteinExistence type="predicted"/>